<comment type="caution">
    <text evidence="2">The sequence shown here is derived from an EMBL/GenBank/DDBJ whole genome shotgun (WGS) entry which is preliminary data.</text>
</comment>
<keyword evidence="1" id="KW-1133">Transmembrane helix</keyword>
<feature type="transmembrane region" description="Helical" evidence="1">
    <location>
        <begin position="242"/>
        <end position="267"/>
    </location>
</feature>
<evidence type="ECO:0000313" key="3">
    <source>
        <dbReference type="Proteomes" id="UP001159428"/>
    </source>
</evidence>
<feature type="transmembrane region" description="Helical" evidence="1">
    <location>
        <begin position="306"/>
        <end position="326"/>
    </location>
</feature>
<gene>
    <name evidence="2" type="ORF">PMEA_00002127</name>
</gene>
<keyword evidence="1" id="KW-0472">Membrane</keyword>
<name>A0AAU9WBD0_9CNID</name>
<keyword evidence="3" id="KW-1185">Reference proteome</keyword>
<dbReference type="Proteomes" id="UP001159428">
    <property type="component" value="Unassembled WGS sequence"/>
</dbReference>
<feature type="transmembrane region" description="Helical" evidence="1">
    <location>
        <begin position="179"/>
        <end position="196"/>
    </location>
</feature>
<dbReference type="AlphaFoldDB" id="A0AAU9WBD0"/>
<feature type="transmembrane region" description="Helical" evidence="1">
    <location>
        <begin position="279"/>
        <end position="299"/>
    </location>
</feature>
<reference evidence="2 3" key="1">
    <citation type="submission" date="2022-05" db="EMBL/GenBank/DDBJ databases">
        <authorList>
            <consortium name="Genoscope - CEA"/>
            <person name="William W."/>
        </authorList>
    </citation>
    <scope>NUCLEOTIDE SEQUENCE [LARGE SCALE GENOMIC DNA]</scope>
</reference>
<sequence>MGLQEGMKERFHWELHNTTDVIVTDGGFSSTCKNSMDVKEGDRHLSYWKDSSVHSKIHIFFSTLLFAIVLIVENITNFIQLENCKSSVSFYWIQSCVIVFSFRFWGRKRNQSFRSQEIEILSATVVLYLLKAFFGLDFNHSTFGISAGSESYLISLALMAPLVLIASWLTGRHAYPDKIILLVATSSSLVMILFCSFEDHPAHYRMSFNHGVFGLLMGMSLAFFIVQAKRCLSKLQVSISQLLYLLNFSCVICLPFIALLCGELPYLEKELLKRGALELIFSILILALLRLASQTACLYHLKHSTPLLNATVRGFSWIWITLYITLHTPGERGSLVVPVLAAFWLYGFFIFLPALLTDFFLIF</sequence>
<feature type="transmembrane region" description="Helical" evidence="1">
    <location>
        <begin position="118"/>
        <end position="136"/>
    </location>
</feature>
<feature type="transmembrane region" description="Helical" evidence="1">
    <location>
        <begin position="208"/>
        <end position="226"/>
    </location>
</feature>
<feature type="transmembrane region" description="Helical" evidence="1">
    <location>
        <begin position="88"/>
        <end position="106"/>
    </location>
</feature>
<feature type="transmembrane region" description="Helical" evidence="1">
    <location>
        <begin position="57"/>
        <end position="76"/>
    </location>
</feature>
<feature type="transmembrane region" description="Helical" evidence="1">
    <location>
        <begin position="151"/>
        <end position="170"/>
    </location>
</feature>
<keyword evidence="1" id="KW-0812">Transmembrane</keyword>
<evidence type="ECO:0000313" key="2">
    <source>
        <dbReference type="EMBL" id="CAH3106037.1"/>
    </source>
</evidence>
<evidence type="ECO:0000256" key="1">
    <source>
        <dbReference type="SAM" id="Phobius"/>
    </source>
</evidence>
<organism evidence="2 3">
    <name type="scientific">Pocillopora meandrina</name>
    <dbReference type="NCBI Taxonomy" id="46732"/>
    <lineage>
        <taxon>Eukaryota</taxon>
        <taxon>Metazoa</taxon>
        <taxon>Cnidaria</taxon>
        <taxon>Anthozoa</taxon>
        <taxon>Hexacorallia</taxon>
        <taxon>Scleractinia</taxon>
        <taxon>Astrocoeniina</taxon>
        <taxon>Pocilloporidae</taxon>
        <taxon>Pocillopora</taxon>
    </lineage>
</organism>
<protein>
    <submittedName>
        <fullName evidence="2">Uncharacterized protein</fullName>
    </submittedName>
</protein>
<proteinExistence type="predicted"/>
<dbReference type="EMBL" id="CALNXJ010000010">
    <property type="protein sequence ID" value="CAH3106037.1"/>
    <property type="molecule type" value="Genomic_DNA"/>
</dbReference>
<accession>A0AAU9WBD0</accession>
<feature type="transmembrane region" description="Helical" evidence="1">
    <location>
        <begin position="338"/>
        <end position="362"/>
    </location>
</feature>